<keyword evidence="1" id="KW-0472">Membrane</keyword>
<dbReference type="Gramene" id="Os06t0625733-00">
    <property type="protein sequence ID" value="Os06t0625733-00"/>
    <property type="gene ID" value="Os06g0625733"/>
</dbReference>
<evidence type="ECO:0000313" key="3">
    <source>
        <dbReference type="Proteomes" id="UP000059680"/>
    </source>
</evidence>
<evidence type="ECO:0000256" key="1">
    <source>
        <dbReference type="SAM" id="Phobius"/>
    </source>
</evidence>
<name>A0A0N7KMF8_ORYSJ</name>
<reference evidence="2 3" key="3">
    <citation type="journal article" date="2013" name="Rice">
        <title>Improvement of the Oryza sativa Nipponbare reference genome using next generation sequence and optical map data.</title>
        <authorList>
            <person name="Kawahara Y."/>
            <person name="de la Bastide M."/>
            <person name="Hamilton J.P."/>
            <person name="Kanamori H."/>
            <person name="McCombie W.R."/>
            <person name="Ouyang S."/>
            <person name="Schwartz D.C."/>
            <person name="Tanaka T."/>
            <person name="Wu J."/>
            <person name="Zhou S."/>
            <person name="Childs K.L."/>
            <person name="Davidson R.M."/>
            <person name="Lin H."/>
            <person name="Quesada-Ocampo L."/>
            <person name="Vaillancourt B."/>
            <person name="Sakai H."/>
            <person name="Lee S.S."/>
            <person name="Kim J."/>
            <person name="Numa H."/>
            <person name="Itoh T."/>
            <person name="Buell C.R."/>
            <person name="Matsumoto T."/>
        </authorList>
    </citation>
    <scope>NUCLEOTIDE SEQUENCE [LARGE SCALE GENOMIC DNA]</scope>
    <source>
        <strain evidence="3">cv. Nipponbare</strain>
    </source>
</reference>
<accession>A0A0N7KMF8</accession>
<dbReference type="AlphaFoldDB" id="A0A0N7KMF8"/>
<evidence type="ECO:0000313" key="2">
    <source>
        <dbReference type="EMBL" id="BAS98697.1"/>
    </source>
</evidence>
<keyword evidence="3" id="KW-1185">Reference proteome</keyword>
<keyword evidence="1" id="KW-0812">Transmembrane</keyword>
<dbReference type="InParanoid" id="A0A0N7KMF8"/>
<sequence>MPSLSAPALYPTLLSLISYFILTPLLSHLLHSTCTISCSCTHLESSSTCTITRSDGHDSPHAAPIDSLYTCRSLYMGIWMRTMGKAALASASSGSSLSAPAATMGSHR</sequence>
<organism evidence="2 3">
    <name type="scientific">Oryza sativa subsp. japonica</name>
    <name type="common">Rice</name>
    <dbReference type="NCBI Taxonomy" id="39947"/>
    <lineage>
        <taxon>Eukaryota</taxon>
        <taxon>Viridiplantae</taxon>
        <taxon>Streptophyta</taxon>
        <taxon>Embryophyta</taxon>
        <taxon>Tracheophyta</taxon>
        <taxon>Spermatophyta</taxon>
        <taxon>Magnoliopsida</taxon>
        <taxon>Liliopsida</taxon>
        <taxon>Poales</taxon>
        <taxon>Poaceae</taxon>
        <taxon>BOP clade</taxon>
        <taxon>Oryzoideae</taxon>
        <taxon>Oryzeae</taxon>
        <taxon>Oryzinae</taxon>
        <taxon>Oryza</taxon>
        <taxon>Oryza sativa</taxon>
    </lineage>
</organism>
<gene>
    <name evidence="2" type="ordered locus">Os06g0625733</name>
    <name evidence="2" type="ORF">OSNPB_060625733</name>
</gene>
<dbReference type="Proteomes" id="UP000059680">
    <property type="component" value="Chromosome 6"/>
</dbReference>
<reference evidence="3" key="1">
    <citation type="journal article" date="2005" name="Nature">
        <title>The map-based sequence of the rice genome.</title>
        <authorList>
            <consortium name="International rice genome sequencing project (IRGSP)"/>
            <person name="Matsumoto T."/>
            <person name="Wu J."/>
            <person name="Kanamori H."/>
            <person name="Katayose Y."/>
            <person name="Fujisawa M."/>
            <person name="Namiki N."/>
            <person name="Mizuno H."/>
            <person name="Yamamoto K."/>
            <person name="Antonio B.A."/>
            <person name="Baba T."/>
            <person name="Sakata K."/>
            <person name="Nagamura Y."/>
            <person name="Aoki H."/>
            <person name="Arikawa K."/>
            <person name="Arita K."/>
            <person name="Bito T."/>
            <person name="Chiden Y."/>
            <person name="Fujitsuka N."/>
            <person name="Fukunaka R."/>
            <person name="Hamada M."/>
            <person name="Harada C."/>
            <person name="Hayashi A."/>
            <person name="Hijishita S."/>
            <person name="Honda M."/>
            <person name="Hosokawa S."/>
            <person name="Ichikawa Y."/>
            <person name="Idonuma A."/>
            <person name="Iijima M."/>
            <person name="Ikeda M."/>
            <person name="Ikeno M."/>
            <person name="Ito K."/>
            <person name="Ito S."/>
            <person name="Ito T."/>
            <person name="Ito Y."/>
            <person name="Ito Y."/>
            <person name="Iwabuchi A."/>
            <person name="Kamiya K."/>
            <person name="Karasawa W."/>
            <person name="Kurita K."/>
            <person name="Katagiri S."/>
            <person name="Kikuta A."/>
            <person name="Kobayashi H."/>
            <person name="Kobayashi N."/>
            <person name="Machita K."/>
            <person name="Maehara T."/>
            <person name="Masukawa M."/>
            <person name="Mizubayashi T."/>
            <person name="Mukai Y."/>
            <person name="Nagasaki H."/>
            <person name="Nagata Y."/>
            <person name="Naito S."/>
            <person name="Nakashima M."/>
            <person name="Nakama Y."/>
            <person name="Nakamichi Y."/>
            <person name="Nakamura M."/>
            <person name="Meguro A."/>
            <person name="Negishi M."/>
            <person name="Ohta I."/>
            <person name="Ohta T."/>
            <person name="Okamoto M."/>
            <person name="Ono N."/>
            <person name="Saji S."/>
            <person name="Sakaguchi M."/>
            <person name="Sakai K."/>
            <person name="Shibata M."/>
            <person name="Shimokawa T."/>
            <person name="Song J."/>
            <person name="Takazaki Y."/>
            <person name="Terasawa K."/>
            <person name="Tsugane M."/>
            <person name="Tsuji K."/>
            <person name="Ueda S."/>
            <person name="Waki K."/>
            <person name="Yamagata H."/>
            <person name="Yamamoto M."/>
            <person name="Yamamoto S."/>
            <person name="Yamane H."/>
            <person name="Yoshiki S."/>
            <person name="Yoshihara R."/>
            <person name="Yukawa K."/>
            <person name="Zhong H."/>
            <person name="Yano M."/>
            <person name="Yuan Q."/>
            <person name="Ouyang S."/>
            <person name="Liu J."/>
            <person name="Jones K.M."/>
            <person name="Gansberger K."/>
            <person name="Moffat K."/>
            <person name="Hill J."/>
            <person name="Bera J."/>
            <person name="Fadrosh D."/>
            <person name="Jin S."/>
            <person name="Johri S."/>
            <person name="Kim M."/>
            <person name="Overton L."/>
            <person name="Reardon M."/>
            <person name="Tsitrin T."/>
            <person name="Vuong H."/>
            <person name="Weaver B."/>
            <person name="Ciecko A."/>
            <person name="Tallon L."/>
            <person name="Jackson J."/>
            <person name="Pai G."/>
            <person name="Aken S.V."/>
            <person name="Utterback T."/>
            <person name="Reidmuller S."/>
            <person name="Feldblyum T."/>
            <person name="Hsiao J."/>
            <person name="Zismann V."/>
            <person name="Iobst S."/>
            <person name="de Vazeille A.R."/>
            <person name="Buell C.R."/>
            <person name="Ying K."/>
            <person name="Li Y."/>
            <person name="Lu T."/>
            <person name="Huang Y."/>
            <person name="Zhao Q."/>
            <person name="Feng Q."/>
            <person name="Zhang L."/>
            <person name="Zhu J."/>
            <person name="Weng Q."/>
            <person name="Mu J."/>
            <person name="Lu Y."/>
            <person name="Fan D."/>
            <person name="Liu Y."/>
            <person name="Guan J."/>
            <person name="Zhang Y."/>
            <person name="Yu S."/>
            <person name="Liu X."/>
            <person name="Zhang Y."/>
            <person name="Hong G."/>
            <person name="Han B."/>
            <person name="Choisne N."/>
            <person name="Demange N."/>
            <person name="Orjeda G."/>
            <person name="Samain S."/>
            <person name="Cattolico L."/>
            <person name="Pelletier E."/>
            <person name="Couloux A."/>
            <person name="Segurens B."/>
            <person name="Wincker P."/>
            <person name="D'Hont A."/>
            <person name="Scarpelli C."/>
            <person name="Weissenbach J."/>
            <person name="Salanoubat M."/>
            <person name="Quetier F."/>
            <person name="Yu Y."/>
            <person name="Kim H.R."/>
            <person name="Rambo T."/>
            <person name="Currie J."/>
            <person name="Collura K."/>
            <person name="Luo M."/>
            <person name="Yang T."/>
            <person name="Ammiraju J.S.S."/>
            <person name="Engler F."/>
            <person name="Soderlund C."/>
            <person name="Wing R.A."/>
            <person name="Palmer L.E."/>
            <person name="de la Bastide M."/>
            <person name="Spiegel L."/>
            <person name="Nascimento L."/>
            <person name="Zutavern T."/>
            <person name="O'Shaughnessy A."/>
            <person name="Dike S."/>
            <person name="Dedhia N."/>
            <person name="Preston R."/>
            <person name="Balija V."/>
            <person name="McCombie W.R."/>
            <person name="Chow T."/>
            <person name="Chen H."/>
            <person name="Chung M."/>
            <person name="Chen C."/>
            <person name="Shaw J."/>
            <person name="Wu H."/>
            <person name="Hsiao K."/>
            <person name="Chao Y."/>
            <person name="Chu M."/>
            <person name="Cheng C."/>
            <person name="Hour A."/>
            <person name="Lee P."/>
            <person name="Lin S."/>
            <person name="Lin Y."/>
            <person name="Liou J."/>
            <person name="Liu S."/>
            <person name="Hsing Y."/>
            <person name="Raghuvanshi S."/>
            <person name="Mohanty A."/>
            <person name="Bharti A.K."/>
            <person name="Gaur A."/>
            <person name="Gupta V."/>
            <person name="Kumar D."/>
            <person name="Ravi V."/>
            <person name="Vij S."/>
            <person name="Kapur A."/>
            <person name="Khurana P."/>
            <person name="Khurana P."/>
            <person name="Khurana J.P."/>
            <person name="Tyagi A.K."/>
            <person name="Gaikwad K."/>
            <person name="Singh A."/>
            <person name="Dalal V."/>
            <person name="Srivastava S."/>
            <person name="Dixit A."/>
            <person name="Pal A.K."/>
            <person name="Ghazi I.A."/>
            <person name="Yadav M."/>
            <person name="Pandit A."/>
            <person name="Bhargava A."/>
            <person name="Sureshbabu K."/>
            <person name="Batra K."/>
            <person name="Sharma T.R."/>
            <person name="Mohapatra T."/>
            <person name="Singh N.K."/>
            <person name="Messing J."/>
            <person name="Nelson A.B."/>
            <person name="Fuks G."/>
            <person name="Kavchok S."/>
            <person name="Keizer G."/>
            <person name="Linton E."/>
            <person name="Llaca V."/>
            <person name="Song R."/>
            <person name="Tanyolac B."/>
            <person name="Young S."/>
            <person name="Ho-Il K."/>
            <person name="Hahn J.H."/>
            <person name="Sangsakoo G."/>
            <person name="Vanavichit A."/>
            <person name="de Mattos Luiz.A.T."/>
            <person name="Zimmer P.D."/>
            <person name="Malone G."/>
            <person name="Dellagostin O."/>
            <person name="de Oliveira A.C."/>
            <person name="Bevan M."/>
            <person name="Bancroft I."/>
            <person name="Minx P."/>
            <person name="Cordum H."/>
            <person name="Wilson R."/>
            <person name="Cheng Z."/>
            <person name="Jin W."/>
            <person name="Jiang J."/>
            <person name="Leong S.A."/>
            <person name="Iwama H."/>
            <person name="Gojobori T."/>
            <person name="Itoh T."/>
            <person name="Niimura Y."/>
            <person name="Fujii Y."/>
            <person name="Habara T."/>
            <person name="Sakai H."/>
            <person name="Sato Y."/>
            <person name="Wilson G."/>
            <person name="Kumar K."/>
            <person name="McCouch S."/>
            <person name="Juretic N."/>
            <person name="Hoen D."/>
            <person name="Wright S."/>
            <person name="Bruskiewich R."/>
            <person name="Bureau T."/>
            <person name="Miyao A."/>
            <person name="Hirochika H."/>
            <person name="Nishikawa T."/>
            <person name="Kadowaki K."/>
            <person name="Sugiura M."/>
            <person name="Burr B."/>
            <person name="Sasaki T."/>
        </authorList>
    </citation>
    <scope>NUCLEOTIDE SEQUENCE [LARGE SCALE GENOMIC DNA]</scope>
    <source>
        <strain evidence="3">cv. Nipponbare</strain>
    </source>
</reference>
<feature type="transmembrane region" description="Helical" evidence="1">
    <location>
        <begin position="12"/>
        <end position="30"/>
    </location>
</feature>
<reference evidence="2 3" key="2">
    <citation type="journal article" date="2013" name="Plant Cell Physiol.">
        <title>Rice Annotation Project Database (RAP-DB): an integrative and interactive database for rice genomics.</title>
        <authorList>
            <person name="Sakai H."/>
            <person name="Lee S.S."/>
            <person name="Tanaka T."/>
            <person name="Numa H."/>
            <person name="Kim J."/>
            <person name="Kawahara Y."/>
            <person name="Wakimoto H."/>
            <person name="Yang C.C."/>
            <person name="Iwamoto M."/>
            <person name="Abe T."/>
            <person name="Yamada Y."/>
            <person name="Muto A."/>
            <person name="Inokuchi H."/>
            <person name="Ikemura T."/>
            <person name="Matsumoto T."/>
            <person name="Sasaki T."/>
            <person name="Itoh T."/>
        </authorList>
    </citation>
    <scope>NUCLEOTIDE SEQUENCE [LARGE SCALE GENOMIC DNA]</scope>
    <source>
        <strain evidence="3">cv. Nipponbare</strain>
    </source>
</reference>
<proteinExistence type="predicted"/>
<dbReference type="EMBL" id="AP014962">
    <property type="protein sequence ID" value="BAS98697.1"/>
    <property type="molecule type" value="Genomic_DNA"/>
</dbReference>
<protein>
    <submittedName>
        <fullName evidence="2">Os06g0625733 protein</fullName>
    </submittedName>
</protein>
<dbReference type="PaxDb" id="39947-A0A0N7KMF8"/>
<keyword evidence="1" id="KW-1133">Transmembrane helix</keyword>